<feature type="transmembrane region" description="Helical" evidence="1">
    <location>
        <begin position="7"/>
        <end position="27"/>
    </location>
</feature>
<comment type="caution">
    <text evidence="3">The sequence shown here is derived from an EMBL/GenBank/DDBJ whole genome shotgun (WGS) entry which is preliminary data.</text>
</comment>
<dbReference type="PANTHER" id="PTHR14969">
    <property type="entry name" value="SPHINGOSINE-1-PHOSPHATE PHOSPHOHYDROLASE"/>
    <property type="match status" value="1"/>
</dbReference>
<sequence>MKHKLWWMFILFFILPLAGFITTTYFVTNGEVLPLDKALLNLVKPIESAFLTKFMSFFSHLGSTGPVVVLSFIFLAIIYVLYRKKDEVLLFVIVSLGSTGINQNLKFVFKRERPFEQIVVENGFSYPSGHTMAAVSLYGIVTFLFWRHISTVWGRILLIILSSIMISVIGFSRIYLRVHYPSDIVAAFLVSGMWLFVSISIYQYVMEKRYEKRRI</sequence>
<keyword evidence="1" id="KW-1133">Transmembrane helix</keyword>
<keyword evidence="1" id="KW-0472">Membrane</keyword>
<feature type="domain" description="Phosphatidic acid phosphatase type 2/haloperoxidase" evidence="2">
    <location>
        <begin position="88"/>
        <end position="199"/>
    </location>
</feature>
<evidence type="ECO:0000256" key="1">
    <source>
        <dbReference type="SAM" id="Phobius"/>
    </source>
</evidence>
<dbReference type="InterPro" id="IPR000326">
    <property type="entry name" value="PAP2/HPO"/>
</dbReference>
<feature type="transmembrane region" description="Helical" evidence="1">
    <location>
        <begin position="88"/>
        <end position="109"/>
    </location>
</feature>
<evidence type="ECO:0000313" key="4">
    <source>
        <dbReference type="Proteomes" id="UP001589833"/>
    </source>
</evidence>
<protein>
    <submittedName>
        <fullName evidence="3">Phosphatase PAP2 family protein</fullName>
    </submittedName>
</protein>
<dbReference type="EMBL" id="JBHLTR010000017">
    <property type="protein sequence ID" value="MFC0560022.1"/>
    <property type="molecule type" value="Genomic_DNA"/>
</dbReference>
<dbReference type="Pfam" id="PF01569">
    <property type="entry name" value="PAP2"/>
    <property type="match status" value="1"/>
</dbReference>
<dbReference type="SMART" id="SM00014">
    <property type="entry name" value="acidPPc"/>
    <property type="match status" value="1"/>
</dbReference>
<dbReference type="Gene3D" id="1.20.144.10">
    <property type="entry name" value="Phosphatidic acid phosphatase type 2/haloperoxidase"/>
    <property type="match status" value="2"/>
</dbReference>
<feature type="transmembrane region" description="Helical" evidence="1">
    <location>
        <begin position="153"/>
        <end position="172"/>
    </location>
</feature>
<dbReference type="SUPFAM" id="SSF48317">
    <property type="entry name" value="Acid phosphatase/Vanadium-dependent haloperoxidase"/>
    <property type="match status" value="1"/>
</dbReference>
<reference evidence="3 4" key="1">
    <citation type="submission" date="2024-09" db="EMBL/GenBank/DDBJ databases">
        <authorList>
            <person name="Sun Q."/>
            <person name="Mori K."/>
        </authorList>
    </citation>
    <scope>NUCLEOTIDE SEQUENCE [LARGE SCALE GENOMIC DNA]</scope>
    <source>
        <strain evidence="3 4">NCAIM B.02301</strain>
    </source>
</reference>
<feature type="transmembrane region" description="Helical" evidence="1">
    <location>
        <begin position="129"/>
        <end position="146"/>
    </location>
</feature>
<accession>A0ABV6NGY4</accession>
<feature type="transmembrane region" description="Helical" evidence="1">
    <location>
        <begin position="184"/>
        <end position="205"/>
    </location>
</feature>
<dbReference type="InterPro" id="IPR036938">
    <property type="entry name" value="PAP2/HPO_sf"/>
</dbReference>
<organism evidence="3 4">
    <name type="scientific">Halalkalibacter alkalisediminis</name>
    <dbReference type="NCBI Taxonomy" id="935616"/>
    <lineage>
        <taxon>Bacteria</taxon>
        <taxon>Bacillati</taxon>
        <taxon>Bacillota</taxon>
        <taxon>Bacilli</taxon>
        <taxon>Bacillales</taxon>
        <taxon>Bacillaceae</taxon>
        <taxon>Halalkalibacter</taxon>
    </lineage>
</organism>
<gene>
    <name evidence="3" type="ORF">ACFFH4_13280</name>
</gene>
<dbReference type="RefSeq" id="WP_273840612.1">
    <property type="nucleotide sequence ID" value="NZ_JAQQWT010000002.1"/>
</dbReference>
<proteinExistence type="predicted"/>
<evidence type="ECO:0000313" key="3">
    <source>
        <dbReference type="EMBL" id="MFC0560022.1"/>
    </source>
</evidence>
<dbReference type="CDD" id="cd03392">
    <property type="entry name" value="PAP2_like_2"/>
    <property type="match status" value="1"/>
</dbReference>
<evidence type="ECO:0000259" key="2">
    <source>
        <dbReference type="SMART" id="SM00014"/>
    </source>
</evidence>
<dbReference type="PANTHER" id="PTHR14969:SF13">
    <property type="entry name" value="AT30094P"/>
    <property type="match status" value="1"/>
</dbReference>
<keyword evidence="1" id="KW-0812">Transmembrane</keyword>
<feature type="transmembrane region" description="Helical" evidence="1">
    <location>
        <begin position="57"/>
        <end position="81"/>
    </location>
</feature>
<dbReference type="Proteomes" id="UP001589833">
    <property type="component" value="Unassembled WGS sequence"/>
</dbReference>
<name>A0ABV6NGY4_9BACI</name>
<keyword evidence="4" id="KW-1185">Reference proteome</keyword>